<organism evidence="1 2">
    <name type="scientific">Eubacterium cellulosolvens (strain ATCC 43171 / JCM 9499 / 6)</name>
    <name type="common">Cillobacterium cellulosolvens</name>
    <dbReference type="NCBI Taxonomy" id="633697"/>
    <lineage>
        <taxon>Bacteria</taxon>
        <taxon>Bacillati</taxon>
        <taxon>Bacillota</taxon>
        <taxon>Clostridia</taxon>
        <taxon>Eubacteriales</taxon>
        <taxon>Eubacteriaceae</taxon>
        <taxon>Eubacterium</taxon>
    </lineage>
</organism>
<reference evidence="1 2" key="1">
    <citation type="submission" date="2010-08" db="EMBL/GenBank/DDBJ databases">
        <authorList>
            <consortium name="US DOE Joint Genome Institute (JGI-PGF)"/>
            <person name="Lucas S."/>
            <person name="Copeland A."/>
            <person name="Lapidus A."/>
            <person name="Cheng J.-F."/>
            <person name="Bruce D."/>
            <person name="Goodwin L."/>
            <person name="Pitluck S."/>
            <person name="Land M.L."/>
            <person name="Hauser L."/>
            <person name="Chang Y.-J."/>
            <person name="Anderson I.J."/>
            <person name="Johnson E."/>
            <person name="Mulhopadhyay B."/>
            <person name="Kyrpides N."/>
            <person name="Woyke T.J."/>
        </authorList>
    </citation>
    <scope>NUCLEOTIDE SEQUENCE [LARGE SCALE GENOMIC DNA]</scope>
    <source>
        <strain evidence="1 2">6</strain>
    </source>
</reference>
<gene>
    <name evidence="1" type="ORF">EubceDRAFT1_2424</name>
</gene>
<sequence length="404" mass="46720">MSKTEVFNGGLLSPFWWHDQETPYHNKFMVRLDHRIDPSILARAWDRTRKVYPLIDWIPERREGELVFYRDDNANDPLESKVPVTPGTVRTAFRPFSLTYFEDTVTMNAYHCIVDGGGINMIFSTLLYFYFEEYTGQSEEDPPVITREGRRPEEYFIPLSSVDVGDFEQQPFVSYKRRKGMFIDLNMCPDEDGNISIARIKAPVDQFIQKSREMGANPSAMLAILMGRTAYTLHPEKKGDLAFVLTMSARKAFHIPESIANCSANLLIPVNYDEIMNDDVKKAAERIRSVIDYQRQVDYLKTLTKFYDTYDWIQAKRYAFLTYIGKLDIGKNTEHILGFEMTDDATDSIYMMELNGEFVISFQCGKVTEKYMKAAMRILEEFGIPVEIETAPRIIMKDVSEPVV</sequence>
<dbReference type="AlphaFoldDB" id="I5AWH7"/>
<protein>
    <recommendedName>
        <fullName evidence="3">Condensation domain-containing protein</fullName>
    </recommendedName>
</protein>
<dbReference type="eggNOG" id="ENOG5030JPK">
    <property type="taxonomic scope" value="Bacteria"/>
</dbReference>
<keyword evidence="2" id="KW-1185">Reference proteome</keyword>
<evidence type="ECO:0000313" key="1">
    <source>
        <dbReference type="EMBL" id="EIM58150.1"/>
    </source>
</evidence>
<dbReference type="Proteomes" id="UP000005753">
    <property type="component" value="Chromosome"/>
</dbReference>
<name>I5AWH7_EUBC6</name>
<dbReference type="HOGENOM" id="CLU_681035_0_0_9"/>
<reference evidence="1 2" key="2">
    <citation type="submission" date="2012-02" db="EMBL/GenBank/DDBJ databases">
        <title>Improved High-Quality Draft sequence of Eubacterium cellulosolvens 6.</title>
        <authorList>
            <consortium name="US DOE Joint Genome Institute"/>
            <person name="Lucas S."/>
            <person name="Han J."/>
            <person name="Lapidus A."/>
            <person name="Cheng J.-F."/>
            <person name="Goodwin L."/>
            <person name="Pitluck S."/>
            <person name="Peters L."/>
            <person name="Mikhailova N."/>
            <person name="Gu W."/>
            <person name="Detter J.C."/>
            <person name="Han C."/>
            <person name="Tapia R."/>
            <person name="Land M."/>
            <person name="Hauser L."/>
            <person name="Kyrpides N."/>
            <person name="Ivanova N."/>
            <person name="Pagani I."/>
            <person name="Johnson E."/>
            <person name="Mukhopadhyay B."/>
            <person name="Anderson I."/>
            <person name="Woyke T."/>
        </authorList>
    </citation>
    <scope>NUCLEOTIDE SEQUENCE [LARGE SCALE GENOMIC DNA]</scope>
    <source>
        <strain evidence="1 2">6</strain>
    </source>
</reference>
<evidence type="ECO:0008006" key="3">
    <source>
        <dbReference type="Google" id="ProtNLM"/>
    </source>
</evidence>
<dbReference type="OrthoDB" id="4876345at2"/>
<proteinExistence type="predicted"/>
<dbReference type="EMBL" id="CM001487">
    <property type="protein sequence ID" value="EIM58150.1"/>
    <property type="molecule type" value="Genomic_DNA"/>
</dbReference>
<accession>I5AWH7</accession>
<evidence type="ECO:0000313" key="2">
    <source>
        <dbReference type="Proteomes" id="UP000005753"/>
    </source>
</evidence>
<dbReference type="STRING" id="633697.EubceDRAFT1_2424"/>
<dbReference type="SUPFAM" id="SSF52777">
    <property type="entry name" value="CoA-dependent acyltransferases"/>
    <property type="match status" value="1"/>
</dbReference>